<keyword evidence="9" id="KW-0808">Transferase</keyword>
<evidence type="ECO:0000256" key="11">
    <source>
        <dbReference type="ARBA" id="ARBA00022989"/>
    </source>
</evidence>
<gene>
    <name evidence="22" type="ORF">KA717_01560</name>
</gene>
<dbReference type="GO" id="GO:0000155">
    <property type="term" value="F:phosphorelay sensor kinase activity"/>
    <property type="evidence" value="ECO:0007669"/>
    <property type="project" value="InterPro"/>
</dbReference>
<dbReference type="InterPro" id="IPR005467">
    <property type="entry name" value="His_kinase_dom"/>
</dbReference>
<accession>A0A977KXF1</accession>
<dbReference type="InterPro" id="IPR008207">
    <property type="entry name" value="Sig_transdc_His_kin_Hpt_dom"/>
</dbReference>
<comment type="catalytic activity">
    <reaction evidence="1">
        <text>ATP + protein L-histidine = ADP + protein N-phospho-L-histidine.</text>
        <dbReference type="EC" id="2.7.13.3"/>
    </reaction>
</comment>
<dbReference type="Gene3D" id="3.30.565.10">
    <property type="entry name" value="Histidine kinase-like ATPase, C-terminal domain"/>
    <property type="match status" value="1"/>
</dbReference>
<feature type="modified residue" description="4-aspartylphosphate" evidence="16">
    <location>
        <position position="616"/>
    </location>
</feature>
<evidence type="ECO:0000259" key="20">
    <source>
        <dbReference type="PROSITE" id="PS50110"/>
    </source>
</evidence>
<keyword evidence="8" id="KW-0547">Nucleotide-binding</keyword>
<dbReference type="PROSITE" id="PS50110">
    <property type="entry name" value="RESPONSE_REGULATORY"/>
    <property type="match status" value="2"/>
</dbReference>
<feature type="modified residue" description="4-aspartylphosphate" evidence="16">
    <location>
        <position position="757"/>
    </location>
</feature>
<evidence type="ECO:0000256" key="9">
    <source>
        <dbReference type="ARBA" id="ARBA00022777"/>
    </source>
</evidence>
<dbReference type="InterPro" id="IPR036097">
    <property type="entry name" value="HisK_dim/P_sf"/>
</dbReference>
<keyword evidence="11 18" id="KW-1133">Transmembrane helix</keyword>
<keyword evidence="6 16" id="KW-0597">Phosphoprotein</keyword>
<dbReference type="InterPro" id="IPR011006">
    <property type="entry name" value="CheY-like_superfamily"/>
</dbReference>
<dbReference type="Pfam" id="PF01627">
    <property type="entry name" value="Hpt"/>
    <property type="match status" value="1"/>
</dbReference>
<dbReference type="PANTHER" id="PTHR45339:SF1">
    <property type="entry name" value="HYBRID SIGNAL TRANSDUCTION HISTIDINE KINASE J"/>
    <property type="match status" value="1"/>
</dbReference>
<feature type="domain" description="Response regulatory" evidence="20">
    <location>
        <begin position="566"/>
        <end position="683"/>
    </location>
</feature>
<evidence type="ECO:0000256" key="8">
    <source>
        <dbReference type="ARBA" id="ARBA00022741"/>
    </source>
</evidence>
<dbReference type="PROSITE" id="PS50109">
    <property type="entry name" value="HIS_KIN"/>
    <property type="match status" value="1"/>
</dbReference>
<evidence type="ECO:0000256" key="10">
    <source>
        <dbReference type="ARBA" id="ARBA00022840"/>
    </source>
</evidence>
<dbReference type="SUPFAM" id="SSF47384">
    <property type="entry name" value="Homodimeric domain of signal transducing histidine kinase"/>
    <property type="match status" value="1"/>
</dbReference>
<dbReference type="AlphaFoldDB" id="A0A977KXF1"/>
<evidence type="ECO:0000256" key="18">
    <source>
        <dbReference type="SAM" id="Phobius"/>
    </source>
</evidence>
<dbReference type="InterPro" id="IPR004358">
    <property type="entry name" value="Sig_transdc_His_kin-like_C"/>
</dbReference>
<evidence type="ECO:0000256" key="3">
    <source>
        <dbReference type="ARBA" id="ARBA00006402"/>
    </source>
</evidence>
<dbReference type="InterPro" id="IPR003661">
    <property type="entry name" value="HisK_dim/P_dom"/>
</dbReference>
<organism evidence="22">
    <name type="scientific">Woronichinia naegeliana WA131</name>
    <dbReference type="NCBI Taxonomy" id="2824559"/>
    <lineage>
        <taxon>Bacteria</taxon>
        <taxon>Bacillati</taxon>
        <taxon>Cyanobacteriota</taxon>
        <taxon>Cyanophyceae</taxon>
        <taxon>Synechococcales</taxon>
        <taxon>Coelosphaeriaceae</taxon>
        <taxon>Woronichinia</taxon>
    </lineage>
</organism>
<comment type="caution">
    <text evidence="15">Lacks conserved residue(s) required for the propagation of feature annotation.</text>
</comment>
<dbReference type="CDD" id="cd00082">
    <property type="entry name" value="HisKA"/>
    <property type="match status" value="1"/>
</dbReference>
<feature type="region of interest" description="Disordered" evidence="17">
    <location>
        <begin position="827"/>
        <end position="854"/>
    </location>
</feature>
<dbReference type="Gene3D" id="1.10.287.130">
    <property type="match status" value="1"/>
</dbReference>
<keyword evidence="13 18" id="KW-0472">Membrane</keyword>
<protein>
    <recommendedName>
        <fullName evidence="14">Circadian input-output histidine kinase CikA</fullName>
        <ecNumber evidence="4">2.7.13.3</ecNumber>
    </recommendedName>
</protein>
<evidence type="ECO:0000259" key="21">
    <source>
        <dbReference type="PROSITE" id="PS50894"/>
    </source>
</evidence>
<evidence type="ECO:0000259" key="19">
    <source>
        <dbReference type="PROSITE" id="PS50109"/>
    </source>
</evidence>
<dbReference type="Gene3D" id="1.20.120.160">
    <property type="entry name" value="HPT domain"/>
    <property type="match status" value="1"/>
</dbReference>
<dbReference type="Proteomes" id="UP001065613">
    <property type="component" value="Chromosome"/>
</dbReference>
<feature type="compositionally biased region" description="Polar residues" evidence="17">
    <location>
        <begin position="836"/>
        <end position="854"/>
    </location>
</feature>
<keyword evidence="9" id="KW-0418">Kinase</keyword>
<dbReference type="FunFam" id="3.30.565.10:FF:000010">
    <property type="entry name" value="Sensor histidine kinase RcsC"/>
    <property type="match status" value="1"/>
</dbReference>
<feature type="transmembrane region" description="Helical" evidence="18">
    <location>
        <begin position="159"/>
        <end position="181"/>
    </location>
</feature>
<dbReference type="Pfam" id="PF00512">
    <property type="entry name" value="HisKA"/>
    <property type="match status" value="1"/>
</dbReference>
<dbReference type="InterPro" id="IPR003594">
    <property type="entry name" value="HATPase_dom"/>
</dbReference>
<dbReference type="GO" id="GO:0005524">
    <property type="term" value="F:ATP binding"/>
    <property type="evidence" value="ECO:0007669"/>
    <property type="project" value="UniProtKB-KW"/>
</dbReference>
<feature type="transmembrane region" description="Helical" evidence="18">
    <location>
        <begin position="6"/>
        <end position="25"/>
    </location>
</feature>
<feature type="domain" description="Histidine kinase" evidence="19">
    <location>
        <begin position="309"/>
        <end position="546"/>
    </location>
</feature>
<dbReference type="InterPro" id="IPR036641">
    <property type="entry name" value="HPT_dom_sf"/>
</dbReference>
<comment type="subcellular location">
    <subcellularLocation>
        <location evidence="2">Cell membrane</location>
        <topology evidence="2">Multi-pass membrane protein</topology>
    </subcellularLocation>
</comment>
<dbReference type="SMART" id="SM00448">
    <property type="entry name" value="REC"/>
    <property type="match status" value="2"/>
</dbReference>
<evidence type="ECO:0000256" key="7">
    <source>
        <dbReference type="ARBA" id="ARBA00022692"/>
    </source>
</evidence>
<dbReference type="SMART" id="SM00387">
    <property type="entry name" value="HATPase_c"/>
    <property type="match status" value="1"/>
</dbReference>
<keyword evidence="7 18" id="KW-0812">Transmembrane</keyword>
<feature type="domain" description="Response regulatory" evidence="20">
    <location>
        <begin position="708"/>
        <end position="823"/>
    </location>
</feature>
<keyword evidence="10" id="KW-0067">ATP-binding</keyword>
<dbReference type="KEGG" id="wna:KA717_01560"/>
<evidence type="ECO:0000256" key="17">
    <source>
        <dbReference type="SAM" id="MobiDB-lite"/>
    </source>
</evidence>
<evidence type="ECO:0000256" key="2">
    <source>
        <dbReference type="ARBA" id="ARBA00004651"/>
    </source>
</evidence>
<dbReference type="CDD" id="cd16922">
    <property type="entry name" value="HATPase_EvgS-ArcB-TorS-like"/>
    <property type="match status" value="1"/>
</dbReference>
<dbReference type="PRINTS" id="PR00344">
    <property type="entry name" value="BCTRLSENSOR"/>
</dbReference>
<dbReference type="InterPro" id="IPR036890">
    <property type="entry name" value="HATPase_C_sf"/>
</dbReference>
<evidence type="ECO:0000256" key="6">
    <source>
        <dbReference type="ARBA" id="ARBA00022553"/>
    </source>
</evidence>
<evidence type="ECO:0000256" key="14">
    <source>
        <dbReference type="ARBA" id="ARBA00074306"/>
    </source>
</evidence>
<feature type="domain" description="HPt" evidence="21">
    <location>
        <begin position="890"/>
        <end position="983"/>
    </location>
</feature>
<dbReference type="InterPro" id="IPR001789">
    <property type="entry name" value="Sig_transdc_resp-reg_receiver"/>
</dbReference>
<dbReference type="SUPFAM" id="SSF52172">
    <property type="entry name" value="CheY-like"/>
    <property type="match status" value="2"/>
</dbReference>
<name>A0A977KXF1_9CYAN</name>
<dbReference type="PROSITE" id="PS50894">
    <property type="entry name" value="HPT"/>
    <property type="match status" value="1"/>
</dbReference>
<keyword evidence="5" id="KW-1003">Cell membrane</keyword>
<evidence type="ECO:0000256" key="12">
    <source>
        <dbReference type="ARBA" id="ARBA00023012"/>
    </source>
</evidence>
<evidence type="ECO:0000256" key="16">
    <source>
        <dbReference type="PROSITE-ProRule" id="PRU00169"/>
    </source>
</evidence>
<dbReference type="Pfam" id="PF02518">
    <property type="entry name" value="HATPase_c"/>
    <property type="match status" value="1"/>
</dbReference>
<dbReference type="GO" id="GO:0005886">
    <property type="term" value="C:plasma membrane"/>
    <property type="evidence" value="ECO:0007669"/>
    <property type="project" value="UniProtKB-SubCell"/>
</dbReference>
<evidence type="ECO:0000313" key="22">
    <source>
        <dbReference type="EMBL" id="UXE61683.1"/>
    </source>
</evidence>
<dbReference type="SMART" id="SM00388">
    <property type="entry name" value="HisKA"/>
    <property type="match status" value="1"/>
</dbReference>
<evidence type="ECO:0000256" key="4">
    <source>
        <dbReference type="ARBA" id="ARBA00012438"/>
    </source>
</evidence>
<comment type="similarity">
    <text evidence="3">In the N-terminal section; belongs to the phytochrome family.</text>
</comment>
<keyword evidence="12" id="KW-0902">Two-component regulatory system</keyword>
<evidence type="ECO:0000256" key="1">
    <source>
        <dbReference type="ARBA" id="ARBA00000085"/>
    </source>
</evidence>
<dbReference type="Pfam" id="PF00072">
    <property type="entry name" value="Response_reg"/>
    <property type="match status" value="2"/>
</dbReference>
<evidence type="ECO:0000256" key="15">
    <source>
        <dbReference type="PROSITE-ProRule" id="PRU00110"/>
    </source>
</evidence>
<reference evidence="22" key="1">
    <citation type="submission" date="2021-04" db="EMBL/GenBank/DDBJ databases">
        <title>Genome sequence of Woronichinia naegeliana from Washington state freshwater lake bloom.</title>
        <authorList>
            <person name="Dreher T.W."/>
        </authorList>
    </citation>
    <scope>NUCLEOTIDE SEQUENCE</scope>
    <source>
        <strain evidence="22">WA131</strain>
    </source>
</reference>
<sequence length="994" mass="111097">MTNFLRLVSLFMVSGQVLVAGILSLSHYHSRVNGLDDRLELLTRFLGQTAIPPHLKISDANLDYLVAPTVNSPSPLYGVVSDDQEIMVASFLQLNDPTLLNLRTNAQKKHKQIANIIQDLEERGNIIKLRRPILTAGKFLGVLTIGYSRTQMVMESFAYGLKVLLLCLIVDILLVLLYSYYFKQVVQAELETPIKKVEVLPSPALPNTVSALVSADVDEFSSPTQLLDALQPSLGKLINQLQTLPGHYHSPVALANAQQEALFYLIQVLESLLTAQQNTSFFVPTVPDPALLSPYLEKMQQEKNEFLAMIGHEMRTPLNAVTGMTRLLLDTPLSSQQQEFVHLIRNSGDTLLMMINNILDFSKIESGKLELEQHSFDLRQCIEDVLRLFVSQSADKPVELGYLIESQTPISIVGDITRLRQILTNLVGNALKFTQKGEVVVYVNSTLLSSPDSAEKENLDQTQPSLSQYEIRFAVKDTGIGIPRDRLERLFKSFSQIDSSTTRKYGGTGLGLVISKRLCELMGGKIWVHSEENYGSTFYFTIIVEAIKSKANLNITQSIQELMGKRLLIINDNLTNQKILTQQTQSWGIFTCAVDSWEKALEWFQQGVHFDIAILDIGSSQHNFLDLIRQIRQQSGYHNLPILIINLITNFNDFEEIENLHYIRVLNKPIQQSELYKNLLHIVSEKPIKMTPAKPMPGEFSAPMHTLKILVAEDVTVNQAVIRLLLGKLGYQADIVSNGLEALKALHHQSYDVVLMDVRMPDMDGLSATHHIYQDIFPRPRIIAMTAEAMPGDKENCLAAGMDDYLSKPINIELLQQALARCVPLSVPESSEKTAPPSSLPTTSVPERTAVSVSPTPLKSATELINLSENLNVFDPKPLEVLAQMAGSRAHQVIHNLISSYLQESPQHLIVIAQVISSGEWDGLENAIKSLGSASVRIGATNLGKLCKEIESRLQEKNLTEIAMLFNRLEQEYEQVVQILKRKQEQCQNEAVTF</sequence>
<dbReference type="SUPFAM" id="SSF47226">
    <property type="entry name" value="Histidine-containing phosphotransfer domain, HPT domain"/>
    <property type="match status" value="1"/>
</dbReference>
<dbReference type="EC" id="2.7.13.3" evidence="4"/>
<proteinExistence type="inferred from homology"/>
<dbReference type="EMBL" id="CP073041">
    <property type="protein sequence ID" value="UXE61683.1"/>
    <property type="molecule type" value="Genomic_DNA"/>
</dbReference>
<evidence type="ECO:0000256" key="13">
    <source>
        <dbReference type="ARBA" id="ARBA00023136"/>
    </source>
</evidence>
<dbReference type="CDD" id="cd17546">
    <property type="entry name" value="REC_hyHK_CKI1_RcsC-like"/>
    <property type="match status" value="1"/>
</dbReference>
<dbReference type="Gene3D" id="3.40.50.2300">
    <property type="match status" value="2"/>
</dbReference>
<evidence type="ECO:0000256" key="5">
    <source>
        <dbReference type="ARBA" id="ARBA00022475"/>
    </source>
</evidence>
<dbReference type="SUPFAM" id="SSF55874">
    <property type="entry name" value="ATPase domain of HSP90 chaperone/DNA topoisomerase II/histidine kinase"/>
    <property type="match status" value="1"/>
</dbReference>
<dbReference type="PANTHER" id="PTHR45339">
    <property type="entry name" value="HYBRID SIGNAL TRANSDUCTION HISTIDINE KINASE J"/>
    <property type="match status" value="1"/>
</dbReference>